<dbReference type="EMBL" id="CM045875">
    <property type="protein sequence ID" value="KAI7943752.1"/>
    <property type="molecule type" value="Genomic_DNA"/>
</dbReference>
<reference evidence="2" key="2">
    <citation type="journal article" date="2018" name="Mol. Plant Microbe Interact.">
        <title>Genome sequence resources for the wheat stripe rust pathogen (Puccinia striiformis f. sp. tritici) and the barley stripe rust pathogen (Puccinia striiformis f. sp. hordei).</title>
        <authorList>
            <person name="Xia C."/>
            <person name="Wang M."/>
            <person name="Yin C."/>
            <person name="Cornejo O.E."/>
            <person name="Hulbert S.H."/>
            <person name="Chen X."/>
        </authorList>
    </citation>
    <scope>NUCLEOTIDE SEQUENCE [LARGE SCALE GENOMIC DNA]</scope>
    <source>
        <strain evidence="2">93-210</strain>
    </source>
</reference>
<evidence type="ECO:0000313" key="1">
    <source>
        <dbReference type="EMBL" id="KAI7943752.1"/>
    </source>
</evidence>
<reference evidence="2" key="1">
    <citation type="journal article" date="2018" name="BMC Genomics">
        <title>Genomic insights into host adaptation between the wheat stripe rust pathogen (Puccinia striiformis f. sp. tritici) and the barley stripe rust pathogen (Puccinia striiformis f. sp. hordei).</title>
        <authorList>
            <person name="Xia C."/>
            <person name="Wang M."/>
            <person name="Yin C."/>
            <person name="Cornejo O.E."/>
            <person name="Hulbert S.H."/>
            <person name="Chen X."/>
        </authorList>
    </citation>
    <scope>NUCLEOTIDE SEQUENCE [LARGE SCALE GENOMIC DNA]</scope>
    <source>
        <strain evidence="2">93-210</strain>
    </source>
</reference>
<gene>
    <name evidence="1" type="ORF">MJO28_011280</name>
</gene>
<sequence length="527" mass="60103">MKTETRRVCIEETNAEAEQARLQVACMKDLKDTGFSNEQIRSFINCQFGKRVSRERVDESSDSNSDSDSTACQQTTEFMSQDRRNTHTRTTPWAQDGTNGHPSSFDILLEWLASNGNEGYHRWITSEGQRPELCGEILEMLYLHGIHHRTTQCIHLKMFMLINSYKDACSHLRAHEMDGFPAPNHMSHTKLYRFLSKMFAILSRTFALAQRLEWSQRFVPPTIHKCHRIPAYLITLGSSSLPGSTKKAIVLPKKNQTLRLQEVNANLFEWPNVNILADMQELLQAAGISLQPRQVTFKRFNVSYDFSEFPPSPTRSVEMDPDDLCCFCDEILPKNPSAAFLKANKKLQALPEVRARNKSKNPSAFFLKEPSIVNYTKQSLPPYLMELIEDGPRRLTLTYLKGISLRRVPWVFFDQALDQYRVLGAHKACGFQDKFATFQVEQPGYYGPPGYRHITQALNDLFKPSPAVQSAPPLNHEFFLRKVLVPEVARCLIAEDLGVSVSDESVMCVLEESRLFGGIVFPIPDEE</sequence>
<reference evidence="1 2" key="3">
    <citation type="journal article" date="2022" name="Microbiol. Spectr.">
        <title>Folding features and dynamics of 3D genome architecture in plant fungal pathogens.</title>
        <authorList>
            <person name="Xia C."/>
        </authorList>
    </citation>
    <scope>NUCLEOTIDE SEQUENCE [LARGE SCALE GENOMIC DNA]</scope>
    <source>
        <strain evidence="1 2">93-210</strain>
    </source>
</reference>
<evidence type="ECO:0000313" key="2">
    <source>
        <dbReference type="Proteomes" id="UP001060170"/>
    </source>
</evidence>
<keyword evidence="2" id="KW-1185">Reference proteome</keyword>
<name>A0ACC0E289_9BASI</name>
<protein>
    <submittedName>
        <fullName evidence="1">Uncharacterized protein</fullName>
    </submittedName>
</protein>
<accession>A0ACC0E289</accession>
<organism evidence="1 2">
    <name type="scientific">Puccinia striiformis f. sp. tritici</name>
    <dbReference type="NCBI Taxonomy" id="168172"/>
    <lineage>
        <taxon>Eukaryota</taxon>
        <taxon>Fungi</taxon>
        <taxon>Dikarya</taxon>
        <taxon>Basidiomycota</taxon>
        <taxon>Pucciniomycotina</taxon>
        <taxon>Pucciniomycetes</taxon>
        <taxon>Pucciniales</taxon>
        <taxon>Pucciniaceae</taxon>
        <taxon>Puccinia</taxon>
    </lineage>
</organism>
<proteinExistence type="predicted"/>
<dbReference type="Proteomes" id="UP001060170">
    <property type="component" value="Chromosome 11"/>
</dbReference>
<comment type="caution">
    <text evidence="1">The sequence shown here is derived from an EMBL/GenBank/DDBJ whole genome shotgun (WGS) entry which is preliminary data.</text>
</comment>